<dbReference type="EMBL" id="MDHJ01000001">
    <property type="protein sequence ID" value="OUE07630.1"/>
    <property type="molecule type" value="Genomic_DNA"/>
</dbReference>
<dbReference type="AlphaFoldDB" id="A0A251XQ85"/>
<feature type="transmembrane region" description="Helical" evidence="8">
    <location>
        <begin position="116"/>
        <end position="139"/>
    </location>
</feature>
<comment type="subcellular location">
    <subcellularLocation>
        <location evidence="1">Membrane</location>
        <topology evidence="1">Multi-pass membrane protein</topology>
    </subcellularLocation>
</comment>
<proteinExistence type="inferred from homology"/>
<organism evidence="9 10">
    <name type="scientific">Clavibacter michiganensis</name>
    <dbReference type="NCBI Taxonomy" id="28447"/>
    <lineage>
        <taxon>Bacteria</taxon>
        <taxon>Bacillati</taxon>
        <taxon>Actinomycetota</taxon>
        <taxon>Actinomycetes</taxon>
        <taxon>Micrococcales</taxon>
        <taxon>Microbacteriaceae</taxon>
        <taxon>Clavibacter</taxon>
    </lineage>
</organism>
<dbReference type="InterPro" id="IPR000425">
    <property type="entry name" value="MIP"/>
</dbReference>
<evidence type="ECO:0000256" key="5">
    <source>
        <dbReference type="ARBA" id="ARBA00023136"/>
    </source>
</evidence>
<dbReference type="GO" id="GO:0015267">
    <property type="term" value="F:channel activity"/>
    <property type="evidence" value="ECO:0007669"/>
    <property type="project" value="InterPro"/>
</dbReference>
<dbReference type="InterPro" id="IPR022357">
    <property type="entry name" value="MIP_CS"/>
</dbReference>
<feature type="region of interest" description="Disordered" evidence="7">
    <location>
        <begin position="1"/>
        <end position="29"/>
    </location>
</feature>
<feature type="transmembrane region" description="Helical" evidence="8">
    <location>
        <begin position="167"/>
        <end position="190"/>
    </location>
</feature>
<feature type="transmembrane region" description="Helical" evidence="8">
    <location>
        <begin position="239"/>
        <end position="260"/>
    </location>
</feature>
<dbReference type="Pfam" id="PF00230">
    <property type="entry name" value="MIP"/>
    <property type="match status" value="1"/>
</dbReference>
<dbReference type="PANTHER" id="PTHR45724">
    <property type="entry name" value="AQUAPORIN NIP2-1"/>
    <property type="match status" value="1"/>
</dbReference>
<keyword evidence="2 6" id="KW-0813">Transport</keyword>
<evidence type="ECO:0000313" key="9">
    <source>
        <dbReference type="EMBL" id="OUE07630.1"/>
    </source>
</evidence>
<dbReference type="SUPFAM" id="SSF81338">
    <property type="entry name" value="Aquaporin-like"/>
    <property type="match status" value="1"/>
</dbReference>
<comment type="caution">
    <text evidence="9">The sequence shown here is derived from an EMBL/GenBank/DDBJ whole genome shotgun (WGS) entry which is preliminary data.</text>
</comment>
<dbReference type="Proteomes" id="UP000195106">
    <property type="component" value="Unassembled WGS sequence"/>
</dbReference>
<feature type="transmembrane region" description="Helical" evidence="8">
    <location>
        <begin position="197"/>
        <end position="219"/>
    </location>
</feature>
<keyword evidence="5 8" id="KW-0472">Membrane</keyword>
<evidence type="ECO:0000256" key="8">
    <source>
        <dbReference type="SAM" id="Phobius"/>
    </source>
</evidence>
<evidence type="ECO:0000256" key="2">
    <source>
        <dbReference type="ARBA" id="ARBA00022448"/>
    </source>
</evidence>
<feature type="transmembrane region" description="Helical" evidence="8">
    <location>
        <begin position="36"/>
        <end position="57"/>
    </location>
</feature>
<name>A0A251XQ85_9MICO</name>
<evidence type="ECO:0000313" key="10">
    <source>
        <dbReference type="Proteomes" id="UP000195106"/>
    </source>
</evidence>
<gene>
    <name evidence="9" type="primary">aqpZ</name>
    <name evidence="9" type="ORF">CMsap09_01680</name>
</gene>
<evidence type="ECO:0000256" key="3">
    <source>
        <dbReference type="ARBA" id="ARBA00022692"/>
    </source>
</evidence>
<feature type="transmembrane region" description="Helical" evidence="8">
    <location>
        <begin position="69"/>
        <end position="95"/>
    </location>
</feature>
<dbReference type="InterPro" id="IPR034294">
    <property type="entry name" value="Aquaporin_transptr"/>
</dbReference>
<keyword evidence="3 6" id="KW-0812">Transmembrane</keyword>
<dbReference type="PRINTS" id="PR00783">
    <property type="entry name" value="MINTRINSICP"/>
</dbReference>
<evidence type="ECO:0000256" key="4">
    <source>
        <dbReference type="ARBA" id="ARBA00022989"/>
    </source>
</evidence>
<evidence type="ECO:0000256" key="7">
    <source>
        <dbReference type="SAM" id="MobiDB-lite"/>
    </source>
</evidence>
<dbReference type="Gene3D" id="1.20.1080.10">
    <property type="entry name" value="Glycerol uptake facilitator protein"/>
    <property type="match status" value="1"/>
</dbReference>
<evidence type="ECO:0000256" key="1">
    <source>
        <dbReference type="ARBA" id="ARBA00004141"/>
    </source>
</evidence>
<dbReference type="PROSITE" id="PS00221">
    <property type="entry name" value="MIP"/>
    <property type="match status" value="1"/>
</dbReference>
<dbReference type="InterPro" id="IPR023271">
    <property type="entry name" value="Aquaporin-like"/>
</dbReference>
<dbReference type="PANTHER" id="PTHR45724:SF13">
    <property type="entry name" value="AQUAPORIN NIP1-1-RELATED"/>
    <property type="match status" value="1"/>
</dbReference>
<protein>
    <submittedName>
        <fullName evidence="9">Aquaporin Z</fullName>
    </submittedName>
</protein>
<dbReference type="GO" id="GO:0016020">
    <property type="term" value="C:membrane"/>
    <property type="evidence" value="ECO:0007669"/>
    <property type="project" value="UniProtKB-SubCell"/>
</dbReference>
<evidence type="ECO:0000256" key="6">
    <source>
        <dbReference type="RuleBase" id="RU000477"/>
    </source>
</evidence>
<accession>A0A251XQ85</accession>
<sequence>MSKSTSATRAPRDTPAQGRSQKAASAPDRPSAAARWGAEAFGTFLLVLGGVGTALYASAFPDDGNATGVGFLGVALAFGLTVMAGVAAVGGISGGHFNPAVTVGLATAGRIGWREVPGYVIAQLVGGVLASSVLALIAADGPAGYLRAAQDSGFASNGYGEASPGGFGLGAVLLVEVVLTAVFVTVILAVTGQKAYASVAPIVIGLTLTLIHLISIPVSNTSVNPARSVAAAVYGGPTALGQLWAFLLAPVVGALIAGLAHRALTRAAAVPA</sequence>
<reference evidence="9 10" key="1">
    <citation type="submission" date="2016-08" db="EMBL/GenBank/DDBJ databases">
        <title>Genome sequence of Clavibacter michiganensis spp. strain CASJ009.</title>
        <authorList>
            <person name="Thapa S.P."/>
            <person name="Coaker G."/>
        </authorList>
    </citation>
    <scope>NUCLEOTIDE SEQUENCE [LARGE SCALE GENOMIC DNA]</scope>
    <source>
        <strain evidence="9">CASJ009</strain>
    </source>
</reference>
<dbReference type="NCBIfam" id="NF003838">
    <property type="entry name" value="PRK05420.1"/>
    <property type="match status" value="1"/>
</dbReference>
<keyword evidence="4 8" id="KW-1133">Transmembrane helix</keyword>
<comment type="similarity">
    <text evidence="6">Belongs to the MIP/aquaporin (TC 1.A.8) family.</text>
</comment>